<evidence type="ECO:0008006" key="3">
    <source>
        <dbReference type="Google" id="ProtNLM"/>
    </source>
</evidence>
<dbReference type="Proteomes" id="UP000183155">
    <property type="component" value="Unassembled WGS sequence"/>
</dbReference>
<proteinExistence type="predicted"/>
<accession>A0A1H4SYR6</accession>
<name>A0A1H4SYR6_PSETA</name>
<reference evidence="1 2" key="1">
    <citation type="submission" date="2016-10" db="EMBL/GenBank/DDBJ databases">
        <authorList>
            <person name="Varghese N."/>
            <person name="Submissions S."/>
        </authorList>
    </citation>
    <scope>NUCLEOTIDE SEQUENCE [LARGE SCALE GENOMIC DNA]</scope>
    <source>
        <strain evidence="1 2">BS3652</strain>
    </source>
</reference>
<sequence>MGSLSGLAQPVIAQETVLKPTPERDEWLVLVSPFVWAPSMKGHVELGGVRTKADVGFNDVFHDLDSVFMGNLEVTNRTVGFFVDGVYAKTSQSERVFGRKVGLDITQTTLAIGGYYRAFEYSLDGTTLFNEPRTWRVEPMLGVRWTKLSTTVDIDALGFSTKKKTHWTDPFIGLRTQIDLTDHWTLSGTADTGGFDTSSKKTYNAQAYLGYRLYLMDNPTIVRVGYRVLAQDYRTKDFTGNEFKYDVTQRGPVLGLSMRF</sequence>
<comment type="caution">
    <text evidence="1">The sequence shown here is derived from an EMBL/GenBank/DDBJ whole genome shotgun (WGS) entry which is preliminary data.</text>
</comment>
<evidence type="ECO:0000313" key="2">
    <source>
        <dbReference type="Proteomes" id="UP000183155"/>
    </source>
</evidence>
<protein>
    <recommendedName>
        <fullName evidence="3">Outer membrane protein beta-barrel domain-containing protein</fullName>
    </recommendedName>
</protein>
<dbReference type="EMBL" id="FNRS01000001">
    <property type="protein sequence ID" value="SEC49179.1"/>
    <property type="molecule type" value="Genomic_DNA"/>
</dbReference>
<keyword evidence="2" id="KW-1185">Reference proteome</keyword>
<gene>
    <name evidence="1" type="ORF">SAMN04490203_2515</name>
</gene>
<organism evidence="1 2">
    <name type="scientific">Pseudomonas taetrolens</name>
    <dbReference type="NCBI Taxonomy" id="47884"/>
    <lineage>
        <taxon>Bacteria</taxon>
        <taxon>Pseudomonadati</taxon>
        <taxon>Pseudomonadota</taxon>
        <taxon>Gammaproteobacteria</taxon>
        <taxon>Pseudomonadales</taxon>
        <taxon>Pseudomonadaceae</taxon>
        <taxon>Pseudomonas</taxon>
    </lineage>
</organism>
<evidence type="ECO:0000313" key="1">
    <source>
        <dbReference type="EMBL" id="SEC49179.1"/>
    </source>
</evidence>